<dbReference type="Proteomes" id="UP000622687">
    <property type="component" value="Unassembled WGS sequence"/>
</dbReference>
<dbReference type="InterPro" id="IPR016181">
    <property type="entry name" value="Acyl_CoA_acyltransferase"/>
</dbReference>
<dbReference type="RefSeq" id="WP_211145163.1">
    <property type="nucleotide sequence ID" value="NZ_JAEEGB010000067.1"/>
</dbReference>
<gene>
    <name evidence="2" type="ORF">I6U51_24525</name>
</gene>
<dbReference type="PROSITE" id="PS51186">
    <property type="entry name" value="GNAT"/>
    <property type="match status" value="1"/>
</dbReference>
<comment type="caution">
    <text evidence="2">The sequence shown here is derived from an EMBL/GenBank/DDBJ whole genome shotgun (WGS) entry which is preliminary data.</text>
</comment>
<dbReference type="CDD" id="cd04301">
    <property type="entry name" value="NAT_SF"/>
    <property type="match status" value="1"/>
</dbReference>
<dbReference type="AlphaFoldDB" id="A0A934I3Z3"/>
<dbReference type="EMBL" id="JAEEGB010000067">
    <property type="protein sequence ID" value="MBI6875828.1"/>
    <property type="molecule type" value="Genomic_DNA"/>
</dbReference>
<dbReference type="GO" id="GO:0016747">
    <property type="term" value="F:acyltransferase activity, transferring groups other than amino-acyl groups"/>
    <property type="evidence" value="ECO:0007669"/>
    <property type="project" value="InterPro"/>
</dbReference>
<accession>A0A934I3Z3</accession>
<dbReference type="InterPro" id="IPR000182">
    <property type="entry name" value="GNAT_dom"/>
</dbReference>
<keyword evidence="3" id="KW-1185">Reference proteome</keyword>
<sequence>MSKEYKRDQFTIYTDRKKVDAEAVCSFLSKSYWANTRNKDTILRSIENSLCFSLFKEDIQVGFARLVTDYATFAYLCDVYIDENYRGLGLGKWLMECLVNHDEIKGVKKTMLATSTAHGLYKKYGFDAISNPELYMILTKQI</sequence>
<feature type="domain" description="N-acetyltransferase" evidence="1">
    <location>
        <begin position="11"/>
        <end position="141"/>
    </location>
</feature>
<organism evidence="2 3">
    <name type="scientific">Clostridium aciditolerans</name>
    <dbReference type="NCBI Taxonomy" id="339861"/>
    <lineage>
        <taxon>Bacteria</taxon>
        <taxon>Bacillati</taxon>
        <taxon>Bacillota</taxon>
        <taxon>Clostridia</taxon>
        <taxon>Eubacteriales</taxon>
        <taxon>Clostridiaceae</taxon>
        <taxon>Clostridium</taxon>
    </lineage>
</organism>
<dbReference type="PANTHER" id="PTHR43233">
    <property type="entry name" value="FAMILY N-ACETYLTRANSFERASE, PUTATIVE (AFU_ORTHOLOGUE AFUA_6G03350)-RELATED"/>
    <property type="match status" value="1"/>
</dbReference>
<evidence type="ECO:0000259" key="1">
    <source>
        <dbReference type="PROSITE" id="PS51186"/>
    </source>
</evidence>
<dbReference type="InterPro" id="IPR053144">
    <property type="entry name" value="Acetyltransferase_Butenolide"/>
</dbReference>
<protein>
    <submittedName>
        <fullName evidence="2">GNAT family N-acetyltransferase</fullName>
    </submittedName>
</protein>
<proteinExistence type="predicted"/>
<evidence type="ECO:0000313" key="3">
    <source>
        <dbReference type="Proteomes" id="UP000622687"/>
    </source>
</evidence>
<dbReference type="Pfam" id="PF13508">
    <property type="entry name" value="Acetyltransf_7"/>
    <property type="match status" value="1"/>
</dbReference>
<dbReference type="SUPFAM" id="SSF55729">
    <property type="entry name" value="Acyl-CoA N-acyltransferases (Nat)"/>
    <property type="match status" value="1"/>
</dbReference>
<dbReference type="Gene3D" id="3.40.630.30">
    <property type="match status" value="1"/>
</dbReference>
<dbReference type="PANTHER" id="PTHR43233:SF1">
    <property type="entry name" value="FAMILY N-ACETYLTRANSFERASE, PUTATIVE (AFU_ORTHOLOGUE AFUA_6G03350)-RELATED"/>
    <property type="match status" value="1"/>
</dbReference>
<reference evidence="2" key="1">
    <citation type="submission" date="2020-12" db="EMBL/GenBank/DDBJ databases">
        <title>Clostridium thailandense sp. nov., a novel acetogenic bacterium isolated from peat land soil in Thailand.</title>
        <authorList>
            <person name="Chaikitkaew S."/>
            <person name="Birkeland N.K."/>
        </authorList>
    </citation>
    <scope>NUCLEOTIDE SEQUENCE</scope>
    <source>
        <strain evidence="2">DSM 17425</strain>
    </source>
</reference>
<name>A0A934I3Z3_9CLOT</name>
<evidence type="ECO:0000313" key="2">
    <source>
        <dbReference type="EMBL" id="MBI6875828.1"/>
    </source>
</evidence>